<comment type="caution">
    <text evidence="7">The sequence shown here is derived from an EMBL/GenBank/DDBJ whole genome shotgun (WGS) entry which is preliminary data.</text>
</comment>
<dbReference type="Pfam" id="PF01169">
    <property type="entry name" value="GDT1"/>
    <property type="match status" value="2"/>
</dbReference>
<evidence type="ECO:0000313" key="7">
    <source>
        <dbReference type="EMBL" id="MCM2678359.1"/>
    </source>
</evidence>
<dbReference type="RefSeq" id="WP_251259729.1">
    <property type="nucleotide sequence ID" value="NZ_JAMQGP010000001.1"/>
</dbReference>
<evidence type="ECO:0000256" key="4">
    <source>
        <dbReference type="ARBA" id="ARBA00022989"/>
    </source>
</evidence>
<dbReference type="PANTHER" id="PTHR12608:SF1">
    <property type="entry name" value="TRANSMEMBRANE PROTEIN 165"/>
    <property type="match status" value="1"/>
</dbReference>
<feature type="transmembrane region" description="Helical" evidence="6">
    <location>
        <begin position="37"/>
        <end position="56"/>
    </location>
</feature>
<feature type="transmembrane region" description="Helical" evidence="6">
    <location>
        <begin position="166"/>
        <end position="187"/>
    </location>
</feature>
<comment type="similarity">
    <text evidence="2 6">Belongs to the GDT1 family.</text>
</comment>
<comment type="caution">
    <text evidence="6">Lacks conserved residue(s) required for the propagation of feature annotation.</text>
</comment>
<reference evidence="7 8" key="1">
    <citation type="journal article" date="2013" name="Antonie Van Leeuwenhoek">
        <title>Echinimonas agarilytica gen. nov., sp. nov., a new gammaproteobacterium isolated from the sea urchin Strongylocentrotus intermedius.</title>
        <authorList>
            <person name="Nedashkovskaya O.I."/>
            <person name="Stenkova A.M."/>
            <person name="Zhukova N.V."/>
            <person name="Van Trappen S."/>
            <person name="Lee J.S."/>
            <person name="Kim S.B."/>
        </authorList>
    </citation>
    <scope>NUCLEOTIDE SEQUENCE [LARGE SCALE GENOMIC DNA]</scope>
    <source>
        <strain evidence="7 8">KMM 6351</strain>
    </source>
</reference>
<evidence type="ECO:0000256" key="5">
    <source>
        <dbReference type="ARBA" id="ARBA00023136"/>
    </source>
</evidence>
<dbReference type="EMBL" id="JAMQGP010000001">
    <property type="protein sequence ID" value="MCM2678359.1"/>
    <property type="molecule type" value="Genomic_DNA"/>
</dbReference>
<evidence type="ECO:0000256" key="2">
    <source>
        <dbReference type="ARBA" id="ARBA00009190"/>
    </source>
</evidence>
<dbReference type="GO" id="GO:0016020">
    <property type="term" value="C:membrane"/>
    <property type="evidence" value="ECO:0007669"/>
    <property type="project" value="UniProtKB-SubCell"/>
</dbReference>
<comment type="subcellular location">
    <subcellularLocation>
        <location evidence="1 6">Membrane</location>
        <topology evidence="1 6">Multi-pass membrane protein</topology>
    </subcellularLocation>
</comment>
<keyword evidence="8" id="KW-1185">Reference proteome</keyword>
<gene>
    <name evidence="7" type="ORF">NAF29_01575</name>
</gene>
<dbReference type="InterPro" id="IPR001727">
    <property type="entry name" value="GDT1-like"/>
</dbReference>
<keyword evidence="5 6" id="KW-0472">Membrane</keyword>
<evidence type="ECO:0000256" key="1">
    <source>
        <dbReference type="ARBA" id="ARBA00004141"/>
    </source>
</evidence>
<dbReference type="Proteomes" id="UP001165393">
    <property type="component" value="Unassembled WGS sequence"/>
</dbReference>
<evidence type="ECO:0000256" key="6">
    <source>
        <dbReference type="RuleBase" id="RU365102"/>
    </source>
</evidence>
<feature type="transmembrane region" description="Helical" evidence="6">
    <location>
        <begin position="68"/>
        <end position="86"/>
    </location>
</feature>
<accession>A0AA41W4B7</accession>
<dbReference type="GO" id="GO:0046873">
    <property type="term" value="F:metal ion transmembrane transporter activity"/>
    <property type="evidence" value="ECO:0007669"/>
    <property type="project" value="InterPro"/>
</dbReference>
<sequence>MELQAGLFTFSLIALAELGDKSQLVCMTLAARRSAKAVFSGAVAAFAMLNGLAVLVGGSISHLIAPEWAVLAAAVLFAVFGLQALLESAVAQDCGEIKVGKRVFFSAFSVIALAELGDKTQLSVAALSTQYSAVVVWAASTLALSTTTGVAVWLGRSVLRQMNVQLVHRLSGVLFLLMGVALAWHAYALLTSV</sequence>
<protein>
    <recommendedName>
        <fullName evidence="6">GDT1 family protein</fullName>
    </recommendedName>
</protein>
<evidence type="ECO:0000313" key="8">
    <source>
        <dbReference type="Proteomes" id="UP001165393"/>
    </source>
</evidence>
<name>A0AA41W4B7_9GAMM</name>
<organism evidence="7 8">
    <name type="scientific">Echinimonas agarilytica</name>
    <dbReference type="NCBI Taxonomy" id="1215918"/>
    <lineage>
        <taxon>Bacteria</taxon>
        <taxon>Pseudomonadati</taxon>
        <taxon>Pseudomonadota</taxon>
        <taxon>Gammaproteobacteria</taxon>
        <taxon>Alteromonadales</taxon>
        <taxon>Echinimonadaceae</taxon>
        <taxon>Echinimonas</taxon>
    </lineage>
</organism>
<keyword evidence="4 6" id="KW-1133">Transmembrane helix</keyword>
<evidence type="ECO:0000256" key="3">
    <source>
        <dbReference type="ARBA" id="ARBA00022692"/>
    </source>
</evidence>
<dbReference type="PANTHER" id="PTHR12608">
    <property type="entry name" value="TRANSMEMBRANE PROTEIN HTP-1 RELATED"/>
    <property type="match status" value="1"/>
</dbReference>
<proteinExistence type="inferred from homology"/>
<keyword evidence="3 6" id="KW-0812">Transmembrane</keyword>
<feature type="transmembrane region" description="Helical" evidence="6">
    <location>
        <begin position="131"/>
        <end position="154"/>
    </location>
</feature>
<dbReference type="AlphaFoldDB" id="A0AA41W4B7"/>